<protein>
    <submittedName>
        <fullName evidence="2">Uncharacterized protein</fullName>
    </submittedName>
</protein>
<keyword evidence="1" id="KW-0472">Membrane</keyword>
<dbReference type="AlphaFoldDB" id="A0A0N8H468"/>
<reference evidence="2 3" key="1">
    <citation type="submission" date="2015-09" db="EMBL/GenBank/DDBJ databases">
        <title>Genome sequence of the marine flavobacterium Croceitalea dokdonensis DOKDO 023 that contains proton- and sodium-pumping rhodopsins.</title>
        <authorList>
            <person name="Kwon S.-K."/>
            <person name="Lee H.K."/>
            <person name="Kwak M.-J."/>
            <person name="Kim J.F."/>
        </authorList>
    </citation>
    <scope>NUCLEOTIDE SEQUENCE [LARGE SCALE GENOMIC DNA]</scope>
    <source>
        <strain evidence="2 3">DOKDO 023</strain>
    </source>
</reference>
<name>A0A0N8H468_9FLAO</name>
<proteinExistence type="predicted"/>
<evidence type="ECO:0000256" key="1">
    <source>
        <dbReference type="SAM" id="Phobius"/>
    </source>
</evidence>
<comment type="caution">
    <text evidence="2">The sequence shown here is derived from an EMBL/GenBank/DDBJ whole genome shotgun (WGS) entry which is preliminary data.</text>
</comment>
<evidence type="ECO:0000313" key="3">
    <source>
        <dbReference type="Proteomes" id="UP000050280"/>
    </source>
</evidence>
<keyword evidence="1" id="KW-0812">Transmembrane</keyword>
<accession>A0A0N8H468</accession>
<feature type="transmembrane region" description="Helical" evidence="1">
    <location>
        <begin position="6"/>
        <end position="28"/>
    </location>
</feature>
<organism evidence="2 3">
    <name type="scientific">Croceitalea dokdonensis DOKDO 023</name>
    <dbReference type="NCBI Taxonomy" id="1300341"/>
    <lineage>
        <taxon>Bacteria</taxon>
        <taxon>Pseudomonadati</taxon>
        <taxon>Bacteroidota</taxon>
        <taxon>Flavobacteriia</taxon>
        <taxon>Flavobacteriales</taxon>
        <taxon>Flavobacteriaceae</taxon>
        <taxon>Croceitalea</taxon>
    </lineage>
</organism>
<evidence type="ECO:0000313" key="2">
    <source>
        <dbReference type="EMBL" id="KPM32532.1"/>
    </source>
</evidence>
<keyword evidence="3" id="KW-1185">Reference proteome</keyword>
<dbReference type="STRING" id="1300341.I595_950"/>
<dbReference type="OrthoDB" id="1176884at2"/>
<dbReference type="Proteomes" id="UP000050280">
    <property type="component" value="Unassembled WGS sequence"/>
</dbReference>
<sequence length="170" mass="19296">MMKKVVIGLVITVVVGIALFILYVYMVLAPKQSDVSNIAPFAELMSQPVTTIKETIIITYPSVPPDEDYAYYLEDGSGFGMEKSLQVLAELPIGTKVNFDKVTLITGGVSGTTAAYLFGTVFSEEKQKSYNIFYNWGEYRSLYQDQPYWFFGETFWLDKPLEKKYFIEVP</sequence>
<gene>
    <name evidence="2" type="ORF">I595_950</name>
</gene>
<keyword evidence="1" id="KW-1133">Transmembrane helix</keyword>
<dbReference type="EMBL" id="LDJX01000002">
    <property type="protein sequence ID" value="KPM32532.1"/>
    <property type="molecule type" value="Genomic_DNA"/>
</dbReference>